<dbReference type="EMBL" id="JBEQCT010000013">
    <property type="protein sequence ID" value="MFM2486918.1"/>
    <property type="molecule type" value="Genomic_DNA"/>
</dbReference>
<keyword evidence="2" id="KW-1185">Reference proteome</keyword>
<dbReference type="RefSeq" id="WP_408625218.1">
    <property type="nucleotide sequence ID" value="NZ_JBEQCT010000013.1"/>
</dbReference>
<organism evidence="1 2">
    <name type="scientific">Celerinatantimonas yamalensis</name>
    <dbReference type="NCBI Taxonomy" id="559956"/>
    <lineage>
        <taxon>Bacteria</taxon>
        <taxon>Pseudomonadati</taxon>
        <taxon>Pseudomonadota</taxon>
        <taxon>Gammaproteobacteria</taxon>
        <taxon>Celerinatantimonadaceae</taxon>
        <taxon>Celerinatantimonas</taxon>
    </lineage>
</organism>
<sequence>MESVDWDKLAWLFGCKEKLQFWLDELITQAPQELDLLTKAHVDEQLKVQVVALFSGIASLLHDPLLTGACENLAKASPGEYQDKLSNVAEYYQSLLIQVRHYRDH</sequence>
<name>A0ABW9GDR8_9GAMM</name>
<protein>
    <submittedName>
        <fullName evidence="1">Uncharacterized protein</fullName>
    </submittedName>
</protein>
<evidence type="ECO:0000313" key="2">
    <source>
        <dbReference type="Proteomes" id="UP001629953"/>
    </source>
</evidence>
<proteinExistence type="predicted"/>
<gene>
    <name evidence="1" type="ORF">ABUE30_17950</name>
</gene>
<dbReference type="Proteomes" id="UP001629953">
    <property type="component" value="Unassembled WGS sequence"/>
</dbReference>
<reference evidence="1 2" key="1">
    <citation type="journal article" date="2013" name="Int. J. Syst. Evol. Microbiol.">
        <title>Celerinatantimonas yamalensis sp. nov., a cold-adapted diazotrophic bacterium from a cold permafrost brine.</title>
        <authorList>
            <person name="Shcherbakova V."/>
            <person name="Chuvilskaya N."/>
            <person name="Rivkina E."/>
            <person name="Demidov N."/>
            <person name="Uchaeva V."/>
            <person name="Suetin S."/>
            <person name="Suzina N."/>
            <person name="Gilichinsky D."/>
        </authorList>
    </citation>
    <scope>NUCLEOTIDE SEQUENCE [LARGE SCALE GENOMIC DNA]</scope>
    <source>
        <strain evidence="1 2">C7</strain>
    </source>
</reference>
<evidence type="ECO:0000313" key="1">
    <source>
        <dbReference type="EMBL" id="MFM2486918.1"/>
    </source>
</evidence>
<accession>A0ABW9GDR8</accession>
<comment type="caution">
    <text evidence="1">The sequence shown here is derived from an EMBL/GenBank/DDBJ whole genome shotgun (WGS) entry which is preliminary data.</text>
</comment>